<proteinExistence type="predicted"/>
<dbReference type="RefSeq" id="WP_075136538.1">
    <property type="nucleotide sequence ID" value="NZ_MSIF01000020.1"/>
</dbReference>
<comment type="caution">
    <text evidence="2">The sequence shown here is derived from an EMBL/GenBank/DDBJ whole genome shotgun (WGS) entry which is preliminary data.</text>
</comment>
<gene>
    <name evidence="2" type="ORF">BLA60_30800</name>
</gene>
<dbReference type="OrthoDB" id="3430276at2"/>
<organism evidence="2 3">
    <name type="scientific">Actinophytocola xinjiangensis</name>
    <dbReference type="NCBI Taxonomy" id="485602"/>
    <lineage>
        <taxon>Bacteria</taxon>
        <taxon>Bacillati</taxon>
        <taxon>Actinomycetota</taxon>
        <taxon>Actinomycetes</taxon>
        <taxon>Pseudonocardiales</taxon>
        <taxon>Pseudonocardiaceae</taxon>
    </lineage>
</organism>
<protein>
    <recommendedName>
        <fullName evidence="1">DUF397 domain-containing protein</fullName>
    </recommendedName>
</protein>
<name>A0A7Z0WH92_9PSEU</name>
<sequence>MTRPSLDGATWRRSSYSGENGTCVEVAFLPSLVGIRDSKDVGAGQLTVAVSRWRGFVDVARRDGFR</sequence>
<reference evidence="2 3" key="1">
    <citation type="submission" date="2016-12" db="EMBL/GenBank/DDBJ databases">
        <title>The draft genome sequence of Actinophytocola xinjiangensis.</title>
        <authorList>
            <person name="Wang W."/>
            <person name="Yuan L."/>
        </authorList>
    </citation>
    <scope>NUCLEOTIDE SEQUENCE [LARGE SCALE GENOMIC DNA]</scope>
    <source>
        <strain evidence="2 3">CGMCC 4.4663</strain>
    </source>
</reference>
<accession>A0A7Z0WH92</accession>
<dbReference type="Pfam" id="PF04149">
    <property type="entry name" value="DUF397"/>
    <property type="match status" value="1"/>
</dbReference>
<feature type="domain" description="DUF397" evidence="1">
    <location>
        <begin position="9"/>
        <end position="60"/>
    </location>
</feature>
<keyword evidence="3" id="KW-1185">Reference proteome</keyword>
<dbReference type="Proteomes" id="UP000185696">
    <property type="component" value="Unassembled WGS sequence"/>
</dbReference>
<dbReference type="InterPro" id="IPR007278">
    <property type="entry name" value="DUF397"/>
</dbReference>
<evidence type="ECO:0000259" key="1">
    <source>
        <dbReference type="Pfam" id="PF04149"/>
    </source>
</evidence>
<dbReference type="AlphaFoldDB" id="A0A7Z0WH92"/>
<dbReference type="EMBL" id="MSIF01000020">
    <property type="protein sequence ID" value="OLF06657.1"/>
    <property type="molecule type" value="Genomic_DNA"/>
</dbReference>
<evidence type="ECO:0000313" key="2">
    <source>
        <dbReference type="EMBL" id="OLF06657.1"/>
    </source>
</evidence>
<evidence type="ECO:0000313" key="3">
    <source>
        <dbReference type="Proteomes" id="UP000185696"/>
    </source>
</evidence>